<reference evidence="2" key="1">
    <citation type="submission" date="2014-09" db="EMBL/GenBank/DDBJ databases">
        <authorList>
            <person name="Mudge J."/>
            <person name="Ramaraj T."/>
            <person name="Lindquist I.E."/>
            <person name="Bharti A.K."/>
            <person name="Sundararajan A."/>
            <person name="Cameron C.T."/>
            <person name="Woodward J.E."/>
            <person name="May G.D."/>
            <person name="Brubaker C."/>
            <person name="Broadhvest J."/>
            <person name="Wilkins T.A."/>
        </authorList>
    </citation>
    <scope>NUCLEOTIDE SEQUENCE</scope>
    <source>
        <strain evidence="2">cv. AKA8401</strain>
    </source>
</reference>
<accession>A0A0B0NC77</accession>
<dbReference type="Proteomes" id="UP000032142">
    <property type="component" value="Unassembled WGS sequence"/>
</dbReference>
<evidence type="ECO:0000313" key="2">
    <source>
        <dbReference type="Proteomes" id="UP000032142"/>
    </source>
</evidence>
<proteinExistence type="predicted"/>
<organism evidence="1 2">
    <name type="scientific">Gossypium arboreum</name>
    <name type="common">Tree cotton</name>
    <name type="synonym">Gossypium nanking</name>
    <dbReference type="NCBI Taxonomy" id="29729"/>
    <lineage>
        <taxon>Eukaryota</taxon>
        <taxon>Viridiplantae</taxon>
        <taxon>Streptophyta</taxon>
        <taxon>Embryophyta</taxon>
        <taxon>Tracheophyta</taxon>
        <taxon>Spermatophyta</taxon>
        <taxon>Magnoliopsida</taxon>
        <taxon>eudicotyledons</taxon>
        <taxon>Gunneridae</taxon>
        <taxon>Pentapetalae</taxon>
        <taxon>rosids</taxon>
        <taxon>malvids</taxon>
        <taxon>Malvales</taxon>
        <taxon>Malvaceae</taxon>
        <taxon>Malvoideae</taxon>
        <taxon>Gossypium</taxon>
    </lineage>
</organism>
<dbReference type="EMBL" id="KN393900">
    <property type="protein sequence ID" value="KHG10435.1"/>
    <property type="molecule type" value="Genomic_DNA"/>
</dbReference>
<sequence>MASHARVPGHVLGLAKTCRVY</sequence>
<gene>
    <name evidence="1" type="ORF">F383_13368</name>
</gene>
<keyword evidence="2" id="KW-1185">Reference proteome</keyword>
<name>A0A0B0NC77_GOSAR</name>
<protein>
    <submittedName>
        <fullName evidence="1">Uncharacterized protein</fullName>
    </submittedName>
</protein>
<dbReference type="AlphaFoldDB" id="A0A0B0NC77"/>
<evidence type="ECO:0000313" key="1">
    <source>
        <dbReference type="EMBL" id="KHG10435.1"/>
    </source>
</evidence>